<dbReference type="Pfam" id="PF02683">
    <property type="entry name" value="DsbD_TM"/>
    <property type="match status" value="1"/>
</dbReference>
<dbReference type="GO" id="GO:0017004">
    <property type="term" value="P:cytochrome complex assembly"/>
    <property type="evidence" value="ECO:0007669"/>
    <property type="project" value="InterPro"/>
</dbReference>
<reference evidence="9 10" key="1">
    <citation type="submission" date="2012-01" db="EMBL/GenBank/DDBJ databases">
        <title>Improved High-Quality Draft sequence of Saccharomonospora xinjiangensis XJ-54.</title>
        <authorList>
            <consortium name="US DOE Joint Genome Institute"/>
            <person name="Lucas S."/>
            <person name="Han J."/>
            <person name="Lapidus A."/>
            <person name="Cheng J.-F."/>
            <person name="Goodwin L."/>
            <person name="Pitluck S."/>
            <person name="Peters L."/>
            <person name="Mikhailova N."/>
            <person name="Teshima H."/>
            <person name="Detter J.C."/>
            <person name="Han C."/>
            <person name="Tapia R."/>
            <person name="Land M."/>
            <person name="Hauser L."/>
            <person name="Kyrpides N."/>
            <person name="Ivanova N."/>
            <person name="Pagani I."/>
            <person name="Brambilla E.-M."/>
            <person name="Klenk H.-P."/>
            <person name="Woyke T."/>
        </authorList>
    </citation>
    <scope>NUCLEOTIDE SEQUENCE [LARGE SCALE GENOMIC DNA]</scope>
    <source>
        <strain evidence="9 10">XJ-54</strain>
    </source>
</reference>
<dbReference type="Proteomes" id="UP000004691">
    <property type="component" value="Unassembled WGS sequence"/>
</dbReference>
<sequence length="305" mass="31059">MIEIGLLGAFLGGVLSLVSPCSALLLPSFFAYAFDSAGTLARRTTVFYAGLLVVLVPLGAGVGAIGALLTRYRGIATLVGGSVLLLLGVAMILGLGFGSAAAQRATSRIRISSSASVFALGTVYALAGFCSGPLLGSVLTVSAAGGDPVYGGALLALYALGMAAPLFVLALAWDRFDLGGQRWLRGRELRIGPLRTHSTSLVSGLLFIGVGLLFLLTDGTANLGGLTGVDTQFSMQVWLRDLAAAVTDGAVLLGVTLAALLVLVVRLIRRRGTARAGEEPEPLTARQSSGEGEGTPSPDASGEGR</sequence>
<dbReference type="eggNOG" id="COG0785">
    <property type="taxonomic scope" value="Bacteria"/>
</dbReference>
<evidence type="ECO:0000256" key="4">
    <source>
        <dbReference type="ARBA" id="ARBA00022989"/>
    </source>
</evidence>
<dbReference type="RefSeq" id="WP_006240512.1">
    <property type="nucleotide sequence ID" value="NZ_JH636049.1"/>
</dbReference>
<keyword evidence="10" id="KW-1185">Reference proteome</keyword>
<evidence type="ECO:0000313" key="9">
    <source>
        <dbReference type="EMBL" id="EID56278.1"/>
    </source>
</evidence>
<feature type="region of interest" description="Disordered" evidence="6">
    <location>
        <begin position="274"/>
        <end position="305"/>
    </location>
</feature>
<dbReference type="OrthoDB" id="4332145at2"/>
<feature type="transmembrane region" description="Helical" evidence="7">
    <location>
        <begin position="6"/>
        <end position="34"/>
    </location>
</feature>
<gene>
    <name evidence="9" type="ORF">SacxiDRAFT_4089</name>
</gene>
<dbReference type="AlphaFoldDB" id="I0V825"/>
<dbReference type="InterPro" id="IPR051790">
    <property type="entry name" value="Cytochrome_c-biogenesis_DsbD"/>
</dbReference>
<evidence type="ECO:0000256" key="2">
    <source>
        <dbReference type="ARBA" id="ARBA00006143"/>
    </source>
</evidence>
<dbReference type="EMBL" id="JH636049">
    <property type="protein sequence ID" value="EID56278.1"/>
    <property type="molecule type" value="Genomic_DNA"/>
</dbReference>
<dbReference type="STRING" id="882086.SacxiDRAFT_4089"/>
<keyword evidence="3 7" id="KW-0812">Transmembrane</keyword>
<feature type="transmembrane region" description="Helical" evidence="7">
    <location>
        <begin position="75"/>
        <end position="97"/>
    </location>
</feature>
<keyword evidence="4 7" id="KW-1133">Transmembrane helix</keyword>
<evidence type="ECO:0000256" key="5">
    <source>
        <dbReference type="ARBA" id="ARBA00023136"/>
    </source>
</evidence>
<dbReference type="InterPro" id="IPR003834">
    <property type="entry name" value="Cyt_c_assmbl_TM_dom"/>
</dbReference>
<evidence type="ECO:0000256" key="1">
    <source>
        <dbReference type="ARBA" id="ARBA00004141"/>
    </source>
</evidence>
<evidence type="ECO:0000256" key="6">
    <source>
        <dbReference type="SAM" id="MobiDB-lite"/>
    </source>
</evidence>
<proteinExistence type="inferred from homology"/>
<evidence type="ECO:0000256" key="7">
    <source>
        <dbReference type="SAM" id="Phobius"/>
    </source>
</evidence>
<dbReference type="GO" id="GO:0016020">
    <property type="term" value="C:membrane"/>
    <property type="evidence" value="ECO:0007669"/>
    <property type="project" value="UniProtKB-SubCell"/>
</dbReference>
<comment type="similarity">
    <text evidence="2">Belongs to the DsbD family.</text>
</comment>
<feature type="transmembrane region" description="Helical" evidence="7">
    <location>
        <begin position="149"/>
        <end position="173"/>
    </location>
</feature>
<feature type="transmembrane region" description="Helical" evidence="7">
    <location>
        <begin position="242"/>
        <end position="265"/>
    </location>
</feature>
<evidence type="ECO:0000259" key="8">
    <source>
        <dbReference type="Pfam" id="PF02683"/>
    </source>
</evidence>
<dbReference type="PANTHER" id="PTHR31272">
    <property type="entry name" value="CYTOCHROME C-TYPE BIOGENESIS PROTEIN HI_1454-RELATED"/>
    <property type="match status" value="1"/>
</dbReference>
<evidence type="ECO:0000256" key="3">
    <source>
        <dbReference type="ARBA" id="ARBA00022692"/>
    </source>
</evidence>
<keyword evidence="5 7" id="KW-0472">Membrane</keyword>
<dbReference type="PANTHER" id="PTHR31272:SF4">
    <property type="entry name" value="CYTOCHROME C-TYPE BIOGENESIS PROTEIN HI_1454-RELATED"/>
    <property type="match status" value="1"/>
</dbReference>
<evidence type="ECO:0000313" key="10">
    <source>
        <dbReference type="Proteomes" id="UP000004691"/>
    </source>
</evidence>
<dbReference type="HOGENOM" id="CLU_053225_3_0_11"/>
<feature type="transmembrane region" description="Helical" evidence="7">
    <location>
        <begin position="46"/>
        <end position="69"/>
    </location>
</feature>
<feature type="domain" description="Cytochrome C biogenesis protein transmembrane" evidence="8">
    <location>
        <begin position="7"/>
        <end position="175"/>
    </location>
</feature>
<feature type="transmembrane region" description="Helical" evidence="7">
    <location>
        <begin position="117"/>
        <end position="143"/>
    </location>
</feature>
<accession>I0V825</accession>
<comment type="subcellular location">
    <subcellularLocation>
        <location evidence="1">Membrane</location>
        <topology evidence="1">Multi-pass membrane protein</topology>
    </subcellularLocation>
</comment>
<name>I0V825_9PSEU</name>
<protein>
    <submittedName>
        <fullName evidence="9">Cytochrome c biogenesis protein</fullName>
    </submittedName>
</protein>
<organism evidence="9 10">
    <name type="scientific">Saccharomonospora xinjiangensis XJ-54</name>
    <dbReference type="NCBI Taxonomy" id="882086"/>
    <lineage>
        <taxon>Bacteria</taxon>
        <taxon>Bacillati</taxon>
        <taxon>Actinomycetota</taxon>
        <taxon>Actinomycetes</taxon>
        <taxon>Pseudonocardiales</taxon>
        <taxon>Pseudonocardiaceae</taxon>
        <taxon>Saccharomonospora</taxon>
    </lineage>
</organism>
<feature type="transmembrane region" description="Helical" evidence="7">
    <location>
        <begin position="194"/>
        <end position="216"/>
    </location>
</feature>